<dbReference type="GO" id="GO:0005737">
    <property type="term" value="C:cytoplasm"/>
    <property type="evidence" value="ECO:0007669"/>
    <property type="project" value="TreeGrafter"/>
</dbReference>
<keyword evidence="3 8" id="KW-0645">Protease</keyword>
<dbReference type="InterPro" id="IPR001578">
    <property type="entry name" value="Peptidase_C12_UCH"/>
</dbReference>
<feature type="non-terminal residue" evidence="11">
    <location>
        <position position="170"/>
    </location>
</feature>
<comment type="catalytic activity">
    <reaction evidence="1 8">
        <text>Thiol-dependent hydrolysis of ester, thioester, amide, peptide and isopeptide bonds formed by the C-terminal Gly of ubiquitin (a 76-residue protein attached to proteins as an intracellular targeting signal).</text>
        <dbReference type="EC" id="3.4.19.12"/>
    </reaction>
</comment>
<dbReference type="GO" id="GO:0004843">
    <property type="term" value="F:cysteine-type deubiquitinase activity"/>
    <property type="evidence" value="ECO:0007669"/>
    <property type="project" value="UniProtKB-EC"/>
</dbReference>
<keyword evidence="4 8" id="KW-0833">Ubl conjugation pathway</keyword>
<evidence type="ECO:0000256" key="2">
    <source>
        <dbReference type="ARBA" id="ARBA00009326"/>
    </source>
</evidence>
<evidence type="ECO:0000313" key="12">
    <source>
        <dbReference type="Proteomes" id="UP001140094"/>
    </source>
</evidence>
<dbReference type="EC" id="3.4.19.12" evidence="8"/>
<evidence type="ECO:0000256" key="1">
    <source>
        <dbReference type="ARBA" id="ARBA00000707"/>
    </source>
</evidence>
<sequence>MASDTNATGTGKKIHWVPLESSPEAMNKMVHRLGVDKSVGFSDVWGLDDELLAMVAQPVHALIFLFPSLDDFKAGRKQQAESSSNKVSPNVWFMRQTIGNACGTMAIIHALANTRKTVPISGSLAEFFDKTKNLSPVERAAELEKNEPIARSHSQSAVEGQTAAPEAESD</sequence>
<evidence type="ECO:0000256" key="3">
    <source>
        <dbReference type="ARBA" id="ARBA00022670"/>
    </source>
</evidence>
<dbReference type="SUPFAM" id="SSF54001">
    <property type="entry name" value="Cysteine proteinases"/>
    <property type="match status" value="1"/>
</dbReference>
<evidence type="ECO:0000256" key="4">
    <source>
        <dbReference type="ARBA" id="ARBA00022786"/>
    </source>
</evidence>
<reference evidence="11" key="1">
    <citation type="submission" date="2022-07" db="EMBL/GenBank/DDBJ databases">
        <title>Phylogenomic reconstructions and comparative analyses of Kickxellomycotina fungi.</title>
        <authorList>
            <person name="Reynolds N.K."/>
            <person name="Stajich J.E."/>
            <person name="Barry K."/>
            <person name="Grigoriev I.V."/>
            <person name="Crous P."/>
            <person name="Smith M.E."/>
        </authorList>
    </citation>
    <scope>NUCLEOTIDE SEQUENCE</scope>
    <source>
        <strain evidence="11">NRRL 1565</strain>
    </source>
</reference>
<evidence type="ECO:0000313" key="11">
    <source>
        <dbReference type="EMBL" id="KAJ2788889.1"/>
    </source>
</evidence>
<dbReference type="InterPro" id="IPR036959">
    <property type="entry name" value="Peptidase_C12_UCH_sf"/>
</dbReference>
<comment type="caution">
    <text evidence="7">Lacks conserved residue(s) required for the propagation of feature annotation.</text>
</comment>
<dbReference type="Proteomes" id="UP001140094">
    <property type="component" value="Unassembled WGS sequence"/>
</dbReference>
<evidence type="ECO:0000256" key="5">
    <source>
        <dbReference type="ARBA" id="ARBA00022801"/>
    </source>
</evidence>
<dbReference type="EMBL" id="JANBUO010003968">
    <property type="protein sequence ID" value="KAJ2788889.1"/>
    <property type="molecule type" value="Genomic_DNA"/>
</dbReference>
<name>A0A9W8HS26_9FUNG</name>
<dbReference type="AlphaFoldDB" id="A0A9W8HS26"/>
<dbReference type="InterPro" id="IPR038765">
    <property type="entry name" value="Papain-like_cys_pep_sf"/>
</dbReference>
<feature type="domain" description="UCH catalytic" evidence="10">
    <location>
        <begin position="15"/>
        <end position="170"/>
    </location>
</feature>
<gene>
    <name evidence="11" type="primary">UCHL3</name>
    <name evidence="11" type="ORF">H4R20_007285</name>
</gene>
<dbReference type="PANTHER" id="PTHR10589:SF17">
    <property type="entry name" value="UBIQUITIN CARBOXYL-TERMINAL HYDROLASE"/>
    <property type="match status" value="1"/>
</dbReference>
<dbReference type="GO" id="GO:0006511">
    <property type="term" value="P:ubiquitin-dependent protein catabolic process"/>
    <property type="evidence" value="ECO:0007669"/>
    <property type="project" value="UniProtKB-UniRule"/>
</dbReference>
<feature type="region of interest" description="Disordered" evidence="9">
    <location>
        <begin position="139"/>
        <end position="170"/>
    </location>
</feature>
<evidence type="ECO:0000256" key="8">
    <source>
        <dbReference type="RuleBase" id="RU361215"/>
    </source>
</evidence>
<dbReference type="PRINTS" id="PR00707">
    <property type="entry name" value="UBCTHYDRLASE"/>
</dbReference>
<proteinExistence type="inferred from homology"/>
<dbReference type="PROSITE" id="PS00140">
    <property type="entry name" value="UCH_1"/>
    <property type="match status" value="1"/>
</dbReference>
<protein>
    <recommendedName>
        <fullName evidence="8">Ubiquitin carboxyl-terminal hydrolase</fullName>
        <ecNumber evidence="8">3.4.19.12</ecNumber>
    </recommendedName>
</protein>
<dbReference type="PROSITE" id="PS52048">
    <property type="entry name" value="UCH_DOMAIN"/>
    <property type="match status" value="1"/>
</dbReference>
<evidence type="ECO:0000256" key="7">
    <source>
        <dbReference type="PROSITE-ProRule" id="PRU01393"/>
    </source>
</evidence>
<dbReference type="Gene3D" id="3.40.532.10">
    <property type="entry name" value="Peptidase C12, ubiquitin carboxyl-terminal hydrolase"/>
    <property type="match status" value="1"/>
</dbReference>
<dbReference type="InterPro" id="IPR057254">
    <property type="entry name" value="UCH_AS"/>
</dbReference>
<dbReference type="OrthoDB" id="427186at2759"/>
<keyword evidence="6 8" id="KW-0788">Thiol protease</keyword>
<evidence type="ECO:0000259" key="10">
    <source>
        <dbReference type="PROSITE" id="PS52048"/>
    </source>
</evidence>
<keyword evidence="12" id="KW-1185">Reference proteome</keyword>
<evidence type="ECO:0000256" key="9">
    <source>
        <dbReference type="SAM" id="MobiDB-lite"/>
    </source>
</evidence>
<organism evidence="11 12">
    <name type="scientific">Coemansia guatemalensis</name>
    <dbReference type="NCBI Taxonomy" id="2761395"/>
    <lineage>
        <taxon>Eukaryota</taxon>
        <taxon>Fungi</taxon>
        <taxon>Fungi incertae sedis</taxon>
        <taxon>Zoopagomycota</taxon>
        <taxon>Kickxellomycotina</taxon>
        <taxon>Kickxellomycetes</taxon>
        <taxon>Kickxellales</taxon>
        <taxon>Kickxellaceae</taxon>
        <taxon>Coemansia</taxon>
    </lineage>
</organism>
<dbReference type="PANTHER" id="PTHR10589">
    <property type="entry name" value="UBIQUITIN CARBOXYL-TERMINAL HYDROLASE"/>
    <property type="match status" value="1"/>
</dbReference>
<comment type="similarity">
    <text evidence="2 7 8">Belongs to the peptidase C12 family.</text>
</comment>
<keyword evidence="5 8" id="KW-0378">Hydrolase</keyword>
<dbReference type="Pfam" id="PF01088">
    <property type="entry name" value="Peptidase_C12"/>
    <property type="match status" value="1"/>
</dbReference>
<evidence type="ECO:0000256" key="6">
    <source>
        <dbReference type="ARBA" id="ARBA00022807"/>
    </source>
</evidence>
<comment type="caution">
    <text evidence="11">The sequence shown here is derived from an EMBL/GenBank/DDBJ whole genome shotgun (WGS) entry which is preliminary data.</text>
</comment>
<accession>A0A9W8HS26</accession>
<feature type="compositionally biased region" description="Basic and acidic residues" evidence="9">
    <location>
        <begin position="139"/>
        <end position="150"/>
    </location>
</feature>
<dbReference type="GO" id="GO:0016579">
    <property type="term" value="P:protein deubiquitination"/>
    <property type="evidence" value="ECO:0007669"/>
    <property type="project" value="TreeGrafter"/>
</dbReference>